<accession>A0ABN8FUM2</accession>
<protein>
    <submittedName>
        <fullName evidence="1">Uncharacterized protein</fullName>
    </submittedName>
</protein>
<gene>
    <name evidence="1" type="ORF">PAECIP111894_05535</name>
</gene>
<comment type="caution">
    <text evidence="1">The sequence shown here is derived from an EMBL/GenBank/DDBJ whole genome shotgun (WGS) entry which is preliminary data.</text>
</comment>
<evidence type="ECO:0000313" key="2">
    <source>
        <dbReference type="Proteomes" id="UP000838749"/>
    </source>
</evidence>
<sequence>MQIFHYTAINDTKLEKINYLYVYATNPVLSTDVGTFFMINRA</sequence>
<proteinExistence type="predicted"/>
<organism evidence="1 2">
    <name type="scientific">Paenibacillus pseudetheri</name>
    <dbReference type="NCBI Taxonomy" id="2897682"/>
    <lineage>
        <taxon>Bacteria</taxon>
        <taxon>Bacillati</taxon>
        <taxon>Bacillota</taxon>
        <taxon>Bacilli</taxon>
        <taxon>Bacillales</taxon>
        <taxon>Paenibacillaceae</taxon>
        <taxon>Paenibacillus</taxon>
    </lineage>
</organism>
<name>A0ABN8FUM2_9BACL</name>
<dbReference type="Proteomes" id="UP000838749">
    <property type="component" value="Unassembled WGS sequence"/>
</dbReference>
<evidence type="ECO:0000313" key="1">
    <source>
        <dbReference type="EMBL" id="CAH1059329.1"/>
    </source>
</evidence>
<keyword evidence="2" id="KW-1185">Reference proteome</keyword>
<reference evidence="1" key="1">
    <citation type="submission" date="2021-12" db="EMBL/GenBank/DDBJ databases">
        <authorList>
            <person name="Criscuolo A."/>
        </authorList>
    </citation>
    <scope>NUCLEOTIDE SEQUENCE</scope>
    <source>
        <strain evidence="1">CIP111894</strain>
    </source>
</reference>
<dbReference type="EMBL" id="CAKMAB010000052">
    <property type="protein sequence ID" value="CAH1059329.1"/>
    <property type="molecule type" value="Genomic_DNA"/>
</dbReference>